<dbReference type="EMBL" id="CP002418">
    <property type="protein sequence ID" value="ADU42224.1"/>
    <property type="molecule type" value="Genomic_DNA"/>
</dbReference>
<dbReference type="AlphaFoldDB" id="E6VLH1"/>
<accession>E6VLH1</accession>
<dbReference type="HOGENOM" id="CLU_3179255_0_0_5"/>
<evidence type="ECO:0000313" key="2">
    <source>
        <dbReference type="Proteomes" id="UP000001402"/>
    </source>
</evidence>
<sequence precursor="true">MFQYRRIVAAFLLLGAGLAVLLLAPAKPAIQPDQETIRRVIWALGP</sequence>
<evidence type="ECO:0000313" key="1">
    <source>
        <dbReference type="EMBL" id="ADU42224.1"/>
    </source>
</evidence>
<dbReference type="KEGG" id="rpx:Rpdx1_0585"/>
<dbReference type="Proteomes" id="UP000001402">
    <property type="component" value="Chromosome"/>
</dbReference>
<organism evidence="1 2">
    <name type="scientific">Rhodopseudomonas palustris (strain DX-1)</name>
    <dbReference type="NCBI Taxonomy" id="652103"/>
    <lineage>
        <taxon>Bacteria</taxon>
        <taxon>Pseudomonadati</taxon>
        <taxon>Pseudomonadota</taxon>
        <taxon>Alphaproteobacteria</taxon>
        <taxon>Hyphomicrobiales</taxon>
        <taxon>Nitrobacteraceae</taxon>
        <taxon>Rhodopseudomonas</taxon>
    </lineage>
</organism>
<protein>
    <submittedName>
        <fullName evidence="1">Uncharacterized protein</fullName>
    </submittedName>
</protein>
<dbReference type="eggNOG" id="ENOG50315NC">
    <property type="taxonomic scope" value="Bacteria"/>
</dbReference>
<proteinExistence type="predicted"/>
<gene>
    <name evidence="1" type="ordered locus">Rpdx1_0585</name>
</gene>
<reference evidence="1" key="1">
    <citation type="submission" date="2010-12" db="EMBL/GenBank/DDBJ databases">
        <title>Complete sequence of Rhodopseudomonas palustris DX-1.</title>
        <authorList>
            <consortium name="US DOE Joint Genome Institute"/>
            <person name="Lucas S."/>
            <person name="Copeland A."/>
            <person name="Lapidus A."/>
            <person name="Cheng J.-F."/>
            <person name="Goodwin L."/>
            <person name="Pitluck S."/>
            <person name="Misra M."/>
            <person name="Chertkov O."/>
            <person name="Detter J.C."/>
            <person name="Han C."/>
            <person name="Tapia R."/>
            <person name="Land M."/>
            <person name="Hauser L."/>
            <person name="Kyrpides N."/>
            <person name="Ivanova N."/>
            <person name="Ovchinnikova G."/>
            <person name="Logan B."/>
            <person name="Oda Y."/>
            <person name="Harwood C."/>
            <person name="Woyke T."/>
        </authorList>
    </citation>
    <scope>NUCLEOTIDE SEQUENCE [LARGE SCALE GENOMIC DNA]</scope>
    <source>
        <strain evidence="1">DX-1</strain>
    </source>
</reference>
<name>E6VLH1_RHOPX</name>